<evidence type="ECO:0000313" key="9">
    <source>
        <dbReference type="EMBL" id="EMP32024.1"/>
    </source>
</evidence>
<keyword evidence="3" id="KW-0276">Fatty acid metabolism</keyword>
<protein>
    <submittedName>
        <fullName evidence="9">Fatty acid desaturase 1</fullName>
    </submittedName>
</protein>
<dbReference type="GO" id="GO:0016020">
    <property type="term" value="C:membrane"/>
    <property type="evidence" value="ECO:0007669"/>
    <property type="project" value="TreeGrafter"/>
</dbReference>
<dbReference type="SUPFAM" id="SSF55856">
    <property type="entry name" value="Cytochrome b5-like heme/steroid binding domain"/>
    <property type="match status" value="1"/>
</dbReference>
<dbReference type="GO" id="GO:0006636">
    <property type="term" value="P:unsaturated fatty acid biosynthetic process"/>
    <property type="evidence" value="ECO:0007669"/>
    <property type="project" value="UniProtKB-UniPathway"/>
</dbReference>
<keyword evidence="5" id="KW-0275">Fatty acid biosynthesis</keyword>
<dbReference type="InterPro" id="IPR001199">
    <property type="entry name" value="Cyt_B5-like_heme/steroid-bd"/>
</dbReference>
<dbReference type="InterPro" id="IPR036400">
    <property type="entry name" value="Cyt_B5-like_heme/steroid_sf"/>
</dbReference>
<keyword evidence="2" id="KW-0444">Lipid biosynthesis</keyword>
<feature type="compositionally biased region" description="Basic and acidic residues" evidence="6">
    <location>
        <begin position="1"/>
        <end position="16"/>
    </location>
</feature>
<feature type="transmembrane region" description="Helical" evidence="7">
    <location>
        <begin position="141"/>
        <end position="164"/>
    </location>
</feature>
<evidence type="ECO:0000256" key="1">
    <source>
        <dbReference type="ARBA" id="ARBA00005105"/>
    </source>
</evidence>
<evidence type="ECO:0000256" key="3">
    <source>
        <dbReference type="ARBA" id="ARBA00022832"/>
    </source>
</evidence>
<reference evidence="10" key="1">
    <citation type="journal article" date="2013" name="Nat. Genet.">
        <title>The draft genomes of soft-shell turtle and green sea turtle yield insights into the development and evolution of the turtle-specific body plan.</title>
        <authorList>
            <person name="Wang Z."/>
            <person name="Pascual-Anaya J."/>
            <person name="Zadissa A."/>
            <person name="Li W."/>
            <person name="Niimura Y."/>
            <person name="Huang Z."/>
            <person name="Li C."/>
            <person name="White S."/>
            <person name="Xiong Z."/>
            <person name="Fang D."/>
            <person name="Wang B."/>
            <person name="Ming Y."/>
            <person name="Chen Y."/>
            <person name="Zheng Y."/>
            <person name="Kuraku S."/>
            <person name="Pignatelli M."/>
            <person name="Herrero J."/>
            <person name="Beal K."/>
            <person name="Nozawa M."/>
            <person name="Li Q."/>
            <person name="Wang J."/>
            <person name="Zhang H."/>
            <person name="Yu L."/>
            <person name="Shigenobu S."/>
            <person name="Wang J."/>
            <person name="Liu J."/>
            <person name="Flicek P."/>
            <person name="Searle S."/>
            <person name="Wang J."/>
            <person name="Kuratani S."/>
            <person name="Yin Y."/>
            <person name="Aken B."/>
            <person name="Zhang G."/>
            <person name="Irie N."/>
        </authorList>
    </citation>
    <scope>NUCLEOTIDE SEQUENCE [LARGE SCALE GENOMIC DNA]</scope>
</reference>
<feature type="transmembrane region" description="Helical" evidence="7">
    <location>
        <begin position="274"/>
        <end position="293"/>
    </location>
</feature>
<keyword evidence="7" id="KW-0812">Transmembrane</keyword>
<comment type="pathway">
    <text evidence="1">Lipid metabolism; polyunsaturated fatty acid biosynthesis.</text>
</comment>
<keyword evidence="4" id="KW-0443">Lipid metabolism</keyword>
<accession>M7B4I0</accession>
<keyword evidence="7" id="KW-1133">Transmembrane helix</keyword>
<evidence type="ECO:0000313" key="10">
    <source>
        <dbReference type="Proteomes" id="UP000031443"/>
    </source>
</evidence>
<keyword evidence="10" id="KW-1185">Reference proteome</keyword>
<keyword evidence="7" id="KW-0472">Membrane</keyword>
<dbReference type="STRING" id="8469.M7B4I0"/>
<dbReference type="SMART" id="SM01117">
    <property type="entry name" value="Cyt-b5"/>
    <property type="match status" value="1"/>
</dbReference>
<gene>
    <name evidence="9" type="ORF">UY3_10831</name>
</gene>
<dbReference type="PANTHER" id="PTHR19353">
    <property type="entry name" value="FATTY ACID DESATURASE 2"/>
    <property type="match status" value="1"/>
</dbReference>
<dbReference type="AlphaFoldDB" id="M7B4I0"/>
<feature type="domain" description="Cytochrome b5 heme-binding" evidence="8">
    <location>
        <begin position="24"/>
        <end position="105"/>
    </location>
</feature>
<dbReference type="InterPro" id="IPR005804">
    <property type="entry name" value="FA_desaturase_dom"/>
</dbReference>
<sequence>MALQPEHEVKEAKKNPESGAGSSPRRFTWEEIGLRTGRGHPQQERWLVIDRKVYDISQFYRRHPGGAQVISHFAGQDATEAFVAFHVNHALVRKYMSSLLIGELAPDEISMKPSKNILLVEDFRDLRATVERMGLLNPNGLFFFLNFLQILLLEAASWITLWYFGTSLVPFLISAVLLTTSLSQAGYLQHDLGHFSVFSKPKWNHVVQKFVIGQLLGLPASWWNLRHAQHHAKTNCFLKDPDLNMHPWFTLGKVLSVELGMKKKFMPYNHQHKYYFVTLPPFLFPVYFQYFPLHKTIQRRDWADLAWMLSFYIRFFLTYEPLLGVKSLLGFYLLIRVLESIWLVWVTQMNHIPMNIDYDKNLDWFSTQLQATCNVDQSLFNDWFTGHLNFHIEHHLFPTMPRHNYWKVAPLVKSLCAKHSIEYHCKPLLTGFADIVHSLKDSGELWLDAYLHK</sequence>
<dbReference type="CDD" id="cd03506">
    <property type="entry name" value="Delta6-FADS-like"/>
    <property type="match status" value="1"/>
</dbReference>
<dbReference type="PANTHER" id="PTHR19353:SF57">
    <property type="entry name" value="ACYL-COA (8-3)-DESATURASE"/>
    <property type="match status" value="1"/>
</dbReference>
<dbReference type="Gene3D" id="3.10.120.10">
    <property type="entry name" value="Cytochrome b5-like heme/steroid binding domain"/>
    <property type="match status" value="1"/>
</dbReference>
<dbReference type="UniPathway" id="UPA00658"/>
<dbReference type="Proteomes" id="UP000031443">
    <property type="component" value="Unassembled WGS sequence"/>
</dbReference>
<dbReference type="eggNOG" id="KOG4232">
    <property type="taxonomic scope" value="Eukaryota"/>
</dbReference>
<evidence type="ECO:0000256" key="6">
    <source>
        <dbReference type="SAM" id="MobiDB-lite"/>
    </source>
</evidence>
<organism evidence="9 10">
    <name type="scientific">Chelonia mydas</name>
    <name type="common">Green sea-turtle</name>
    <name type="synonym">Chelonia agassizi</name>
    <dbReference type="NCBI Taxonomy" id="8469"/>
    <lineage>
        <taxon>Eukaryota</taxon>
        <taxon>Metazoa</taxon>
        <taxon>Chordata</taxon>
        <taxon>Craniata</taxon>
        <taxon>Vertebrata</taxon>
        <taxon>Euteleostomi</taxon>
        <taxon>Archelosauria</taxon>
        <taxon>Testudinata</taxon>
        <taxon>Testudines</taxon>
        <taxon>Cryptodira</taxon>
        <taxon>Durocryptodira</taxon>
        <taxon>Americhelydia</taxon>
        <taxon>Chelonioidea</taxon>
        <taxon>Cheloniidae</taxon>
        <taxon>Chelonia</taxon>
    </lineage>
</organism>
<dbReference type="Pfam" id="PF00173">
    <property type="entry name" value="Cyt-b5"/>
    <property type="match status" value="1"/>
</dbReference>
<dbReference type="Pfam" id="PF00487">
    <property type="entry name" value="FA_desaturase"/>
    <property type="match status" value="1"/>
</dbReference>
<dbReference type="GO" id="GO:0016717">
    <property type="term" value="F:oxidoreductase activity, acting on paired donors, with oxidation of a pair of donors resulting in the reduction of molecular oxygen to two molecules of water"/>
    <property type="evidence" value="ECO:0007669"/>
    <property type="project" value="TreeGrafter"/>
</dbReference>
<evidence type="ECO:0000256" key="7">
    <source>
        <dbReference type="SAM" id="Phobius"/>
    </source>
</evidence>
<dbReference type="InterPro" id="IPR012171">
    <property type="entry name" value="Fatty_acid_desaturase"/>
</dbReference>
<dbReference type="PRINTS" id="PR00363">
    <property type="entry name" value="CYTOCHROMEB5"/>
</dbReference>
<dbReference type="PIRSF" id="PIRSF015921">
    <property type="entry name" value="FA_sphinglp_des"/>
    <property type="match status" value="1"/>
</dbReference>
<evidence type="ECO:0000256" key="4">
    <source>
        <dbReference type="ARBA" id="ARBA00023098"/>
    </source>
</evidence>
<proteinExistence type="predicted"/>
<evidence type="ECO:0000259" key="8">
    <source>
        <dbReference type="PROSITE" id="PS50255"/>
    </source>
</evidence>
<evidence type="ECO:0000256" key="5">
    <source>
        <dbReference type="ARBA" id="ARBA00023160"/>
    </source>
</evidence>
<feature type="region of interest" description="Disordered" evidence="6">
    <location>
        <begin position="1"/>
        <end position="26"/>
    </location>
</feature>
<name>M7B4I0_CHEMY</name>
<evidence type="ECO:0000256" key="2">
    <source>
        <dbReference type="ARBA" id="ARBA00022516"/>
    </source>
</evidence>
<dbReference type="PROSITE" id="PS50255">
    <property type="entry name" value="CYTOCHROME_B5_2"/>
    <property type="match status" value="1"/>
</dbReference>
<dbReference type="EMBL" id="KB542907">
    <property type="protein sequence ID" value="EMP32024.1"/>
    <property type="molecule type" value="Genomic_DNA"/>
</dbReference>